<evidence type="ECO:0000313" key="1">
    <source>
        <dbReference type="EMBL" id="KIO23945.1"/>
    </source>
</evidence>
<reference evidence="2" key="2">
    <citation type="submission" date="2015-01" db="EMBL/GenBank/DDBJ databases">
        <title>Evolutionary Origins and Diversification of the Mycorrhizal Mutualists.</title>
        <authorList>
            <consortium name="DOE Joint Genome Institute"/>
            <consortium name="Mycorrhizal Genomics Consortium"/>
            <person name="Kohler A."/>
            <person name="Kuo A."/>
            <person name="Nagy L.G."/>
            <person name="Floudas D."/>
            <person name="Copeland A."/>
            <person name="Barry K.W."/>
            <person name="Cichocki N."/>
            <person name="Veneault-Fourrey C."/>
            <person name="LaButti K."/>
            <person name="Lindquist E.A."/>
            <person name="Lipzen A."/>
            <person name="Lundell T."/>
            <person name="Morin E."/>
            <person name="Murat C."/>
            <person name="Riley R."/>
            <person name="Ohm R."/>
            <person name="Sun H."/>
            <person name="Tunlid A."/>
            <person name="Henrissat B."/>
            <person name="Grigoriev I.V."/>
            <person name="Hibbett D.S."/>
            <person name="Martin F."/>
        </authorList>
    </citation>
    <scope>NUCLEOTIDE SEQUENCE [LARGE SCALE GENOMIC DNA]</scope>
    <source>
        <strain evidence="2">MUT 4182</strain>
    </source>
</reference>
<sequence length="53" mass="6124">MSKRGRYDIIYAAVLACNLELPDALRGVGFMATLDQFNTLWQRCIKLEPFYPN</sequence>
<proteinExistence type="predicted"/>
<dbReference type="HOGENOM" id="CLU_3070400_0_0_1"/>
<accession>A0A0C3Q4M8</accession>
<evidence type="ECO:0000313" key="2">
    <source>
        <dbReference type="Proteomes" id="UP000054248"/>
    </source>
</evidence>
<gene>
    <name evidence="1" type="ORF">M407DRAFT_244620</name>
</gene>
<dbReference type="AlphaFoldDB" id="A0A0C3Q4M8"/>
<name>A0A0C3Q4M8_9AGAM</name>
<dbReference type="Proteomes" id="UP000054248">
    <property type="component" value="Unassembled WGS sequence"/>
</dbReference>
<keyword evidence="2" id="KW-1185">Reference proteome</keyword>
<reference evidence="1 2" key="1">
    <citation type="submission" date="2014-04" db="EMBL/GenBank/DDBJ databases">
        <authorList>
            <consortium name="DOE Joint Genome Institute"/>
            <person name="Kuo A."/>
            <person name="Girlanda M."/>
            <person name="Perotto S."/>
            <person name="Kohler A."/>
            <person name="Nagy L.G."/>
            <person name="Floudas D."/>
            <person name="Copeland A."/>
            <person name="Barry K.W."/>
            <person name="Cichocki N."/>
            <person name="Veneault-Fourrey C."/>
            <person name="LaButti K."/>
            <person name="Lindquist E.A."/>
            <person name="Lipzen A."/>
            <person name="Lundell T."/>
            <person name="Morin E."/>
            <person name="Murat C."/>
            <person name="Sun H."/>
            <person name="Tunlid A."/>
            <person name="Henrissat B."/>
            <person name="Grigoriev I.V."/>
            <person name="Hibbett D.S."/>
            <person name="Martin F."/>
            <person name="Nordberg H.P."/>
            <person name="Cantor M.N."/>
            <person name="Hua S.X."/>
        </authorList>
    </citation>
    <scope>NUCLEOTIDE SEQUENCE [LARGE SCALE GENOMIC DNA]</scope>
    <source>
        <strain evidence="1 2">MUT 4182</strain>
    </source>
</reference>
<organism evidence="1 2">
    <name type="scientific">Tulasnella calospora MUT 4182</name>
    <dbReference type="NCBI Taxonomy" id="1051891"/>
    <lineage>
        <taxon>Eukaryota</taxon>
        <taxon>Fungi</taxon>
        <taxon>Dikarya</taxon>
        <taxon>Basidiomycota</taxon>
        <taxon>Agaricomycotina</taxon>
        <taxon>Agaricomycetes</taxon>
        <taxon>Cantharellales</taxon>
        <taxon>Tulasnellaceae</taxon>
        <taxon>Tulasnella</taxon>
    </lineage>
</organism>
<protein>
    <submittedName>
        <fullName evidence="1">Uncharacterized protein</fullName>
    </submittedName>
</protein>
<dbReference type="EMBL" id="KN823072">
    <property type="protein sequence ID" value="KIO23945.1"/>
    <property type="molecule type" value="Genomic_DNA"/>
</dbReference>